<keyword evidence="2" id="KW-1185">Reference proteome</keyword>
<protein>
    <submittedName>
        <fullName evidence="1">Uncharacterized protein</fullName>
    </submittedName>
</protein>
<proteinExistence type="predicted"/>
<accession>A0AAW1CN13</accession>
<dbReference type="AlphaFoldDB" id="A0AAW1CN13"/>
<sequence>MWYYYTRVSLAIERGCNKHFSHELNITFFSTTMNKQYSFLKKKEDLYLFCNNFSFDCWDNS</sequence>
<reference evidence="1 2" key="1">
    <citation type="submission" date="2022-12" db="EMBL/GenBank/DDBJ databases">
        <title>Chromosome-level genome assembly of true bugs.</title>
        <authorList>
            <person name="Ma L."/>
            <person name="Li H."/>
        </authorList>
    </citation>
    <scope>NUCLEOTIDE SEQUENCE [LARGE SCALE GENOMIC DNA]</scope>
    <source>
        <strain evidence="1">Lab_2022b</strain>
    </source>
</reference>
<organism evidence="1 2">
    <name type="scientific">Rhynocoris fuscipes</name>
    <dbReference type="NCBI Taxonomy" id="488301"/>
    <lineage>
        <taxon>Eukaryota</taxon>
        <taxon>Metazoa</taxon>
        <taxon>Ecdysozoa</taxon>
        <taxon>Arthropoda</taxon>
        <taxon>Hexapoda</taxon>
        <taxon>Insecta</taxon>
        <taxon>Pterygota</taxon>
        <taxon>Neoptera</taxon>
        <taxon>Paraneoptera</taxon>
        <taxon>Hemiptera</taxon>
        <taxon>Heteroptera</taxon>
        <taxon>Panheteroptera</taxon>
        <taxon>Cimicomorpha</taxon>
        <taxon>Reduviidae</taxon>
        <taxon>Harpactorinae</taxon>
        <taxon>Harpactorini</taxon>
        <taxon>Rhynocoris</taxon>
    </lineage>
</organism>
<evidence type="ECO:0000313" key="2">
    <source>
        <dbReference type="Proteomes" id="UP001461498"/>
    </source>
</evidence>
<evidence type="ECO:0000313" key="1">
    <source>
        <dbReference type="EMBL" id="KAK9497892.1"/>
    </source>
</evidence>
<comment type="caution">
    <text evidence="1">The sequence shown here is derived from an EMBL/GenBank/DDBJ whole genome shotgun (WGS) entry which is preliminary data.</text>
</comment>
<dbReference type="Proteomes" id="UP001461498">
    <property type="component" value="Unassembled WGS sequence"/>
</dbReference>
<name>A0AAW1CN13_9HEMI</name>
<dbReference type="EMBL" id="JAPXFL010000013">
    <property type="protein sequence ID" value="KAK9497892.1"/>
    <property type="molecule type" value="Genomic_DNA"/>
</dbReference>
<gene>
    <name evidence="1" type="ORF">O3M35_003796</name>
</gene>